<name>A0A1C4V6P4_9ACTN</name>
<sequence length="309" mass="34038">MRLGRHPLLHSLDRDQLAAAAADQRWPKWSTMCQLRLLGNPVLNGVCVTPDADATALPAAVEALAAATGATKLMVRSDGGVETRAYYRGGDSLPIDQIEPHAADLLAAGRAVILLEPTNRFTNQLSALLRMDRPAPGKPGTFAVEVLGAGYDVGDLTRGGIRPQLSVSIAGVTWHHYDEPWWADLHVTRDLSPKAEHARRQARLARLAPHIRTITGPGSLSDSDEASAAAEWLRTQGHVDLWRDSDPTQRVIRSVREWFEVAFLIALHHPNRNWRCLATSLSDLGARRTVYWDVVDAARKYATPDRRIV</sequence>
<proteinExistence type="predicted"/>
<dbReference type="Proteomes" id="UP000183585">
    <property type="component" value="Unassembled WGS sequence"/>
</dbReference>
<dbReference type="EMBL" id="FMCT01000002">
    <property type="protein sequence ID" value="SCE79680.1"/>
    <property type="molecule type" value="Genomic_DNA"/>
</dbReference>
<gene>
    <name evidence="1" type="ORF">GA0070563_10277</name>
</gene>
<evidence type="ECO:0000313" key="1">
    <source>
        <dbReference type="EMBL" id="SCE79680.1"/>
    </source>
</evidence>
<dbReference type="AlphaFoldDB" id="A0A1C4V6P4"/>
<protein>
    <submittedName>
        <fullName evidence="1">Uncharacterized protein</fullName>
    </submittedName>
</protein>
<accession>A0A1C4V6P4</accession>
<reference evidence="2" key="1">
    <citation type="submission" date="2016-06" db="EMBL/GenBank/DDBJ databases">
        <authorList>
            <person name="Varghese N."/>
            <person name="Submissions Spin"/>
        </authorList>
    </citation>
    <scope>NUCLEOTIDE SEQUENCE [LARGE SCALE GENOMIC DNA]</scope>
    <source>
        <strain evidence="2">DSM 43168</strain>
    </source>
</reference>
<dbReference type="RefSeq" id="WP_083302458.1">
    <property type="nucleotide sequence ID" value="NZ_FMCT01000002.1"/>
</dbReference>
<evidence type="ECO:0000313" key="2">
    <source>
        <dbReference type="Proteomes" id="UP000183585"/>
    </source>
</evidence>
<organism evidence="1 2">
    <name type="scientific">Micromonospora carbonacea</name>
    <dbReference type="NCBI Taxonomy" id="47853"/>
    <lineage>
        <taxon>Bacteria</taxon>
        <taxon>Bacillati</taxon>
        <taxon>Actinomycetota</taxon>
        <taxon>Actinomycetes</taxon>
        <taxon>Micromonosporales</taxon>
        <taxon>Micromonosporaceae</taxon>
        <taxon>Micromonospora</taxon>
    </lineage>
</organism>
<keyword evidence="2" id="KW-1185">Reference proteome</keyword>